<comment type="caution">
    <text evidence="2">The sequence shown here is derived from an EMBL/GenBank/DDBJ whole genome shotgun (WGS) entry which is preliminary data.</text>
</comment>
<name>A0ABR7PC44_9FIRM</name>
<evidence type="ECO:0000313" key="3">
    <source>
        <dbReference type="Proteomes" id="UP000661649"/>
    </source>
</evidence>
<accession>A0ABR7PC44</accession>
<dbReference type="InterPro" id="IPR027417">
    <property type="entry name" value="P-loop_NTPase"/>
</dbReference>
<evidence type="ECO:0000259" key="1">
    <source>
        <dbReference type="Pfam" id="PF13304"/>
    </source>
</evidence>
<keyword evidence="3" id="KW-1185">Reference proteome</keyword>
<dbReference type="InterPro" id="IPR051396">
    <property type="entry name" value="Bact_Antivir_Def_Nuclease"/>
</dbReference>
<dbReference type="RefSeq" id="WP_187558906.1">
    <property type="nucleotide sequence ID" value="NZ_JACRTP010000004.1"/>
</dbReference>
<dbReference type="Proteomes" id="UP000661649">
    <property type="component" value="Unassembled WGS sequence"/>
</dbReference>
<sequence length="170" mass="19700">MTQALAISSGKIDKANTIAIWFEKFNCLLKQIFEDESVELVFDEDTFKFSIIMDGREPFDFNTLSSGYAVILDIVVDLIIRMEKQLNRTFDFNIPGVVLIDEIETHLHLELQKNIMNLLTTILPNVQFIVSSHSPFVLNSLDNVVIYDLEKKVLVENQKEYIEYLYQLCN</sequence>
<proteinExistence type="predicted"/>
<dbReference type="InterPro" id="IPR003959">
    <property type="entry name" value="ATPase_AAA_core"/>
</dbReference>
<dbReference type="SUPFAM" id="SSF52540">
    <property type="entry name" value="P-loop containing nucleoside triphosphate hydrolases"/>
    <property type="match status" value="1"/>
</dbReference>
<feature type="domain" description="ATPase AAA-type core" evidence="1">
    <location>
        <begin position="37"/>
        <end position="139"/>
    </location>
</feature>
<protein>
    <submittedName>
        <fullName evidence="2">AAA family ATPase</fullName>
    </submittedName>
</protein>
<dbReference type="PANTHER" id="PTHR43581:SF2">
    <property type="entry name" value="EXCINUCLEASE ATPASE SUBUNIT"/>
    <property type="match status" value="1"/>
</dbReference>
<dbReference type="PANTHER" id="PTHR43581">
    <property type="entry name" value="ATP/GTP PHOSPHATASE"/>
    <property type="match status" value="1"/>
</dbReference>
<organism evidence="2 3">
    <name type="scientific">Blautia stercoris</name>
    <dbReference type="NCBI Taxonomy" id="871664"/>
    <lineage>
        <taxon>Bacteria</taxon>
        <taxon>Bacillati</taxon>
        <taxon>Bacillota</taxon>
        <taxon>Clostridia</taxon>
        <taxon>Lachnospirales</taxon>
        <taxon>Lachnospiraceae</taxon>
        <taxon>Blautia</taxon>
    </lineage>
</organism>
<evidence type="ECO:0000313" key="2">
    <source>
        <dbReference type="EMBL" id="MBC8628972.1"/>
    </source>
</evidence>
<gene>
    <name evidence="2" type="ORF">H8712_10190</name>
</gene>
<dbReference type="Pfam" id="PF13304">
    <property type="entry name" value="AAA_21"/>
    <property type="match status" value="1"/>
</dbReference>
<reference evidence="2 3" key="1">
    <citation type="submission" date="2020-08" db="EMBL/GenBank/DDBJ databases">
        <title>Genome public.</title>
        <authorList>
            <person name="Liu C."/>
            <person name="Sun Q."/>
        </authorList>
    </citation>
    <scope>NUCLEOTIDE SEQUENCE [LARGE SCALE GENOMIC DNA]</scope>
    <source>
        <strain evidence="2 3">3_YM_SP_D4_24.mj</strain>
    </source>
</reference>
<dbReference type="Gene3D" id="3.40.50.300">
    <property type="entry name" value="P-loop containing nucleotide triphosphate hydrolases"/>
    <property type="match status" value="1"/>
</dbReference>
<dbReference type="EMBL" id="JACRTP010000004">
    <property type="protein sequence ID" value="MBC8628972.1"/>
    <property type="molecule type" value="Genomic_DNA"/>
</dbReference>